<comment type="caution">
    <text evidence="1">The sequence shown here is derived from an EMBL/GenBank/DDBJ whole genome shotgun (WGS) entry which is preliminary data.</text>
</comment>
<keyword evidence="2" id="KW-1185">Reference proteome</keyword>
<dbReference type="Proteomes" id="UP000603641">
    <property type="component" value="Unassembled WGS sequence"/>
</dbReference>
<evidence type="ECO:0000313" key="1">
    <source>
        <dbReference type="EMBL" id="MBD7963910.1"/>
    </source>
</evidence>
<dbReference type="RefSeq" id="WP_191753307.1">
    <property type="nucleotide sequence ID" value="NZ_JACSQM010000003.1"/>
</dbReference>
<sequence length="363" mass="41443">MKLTQAQQLAIEYVERYAAQHKEDAQATIQHLLRMSNITNDEYQKAVHKLKEHARIALHFHPDRPNSSMNCIAEALLNDGIYKSQFETLLSNGSVSAYPGGLRDRWENQLFGGAYQTKGTTLNERAKYGALNIMKHSDGPAPRFGSCYFLLKPEVSKRATFTYLDSHQNPREKGTFGEFDMIISALFEEIFTRDYALGEPNLMVSSLIQHLVQQIEMPFEDPAEKQVYRNLNHYIEAQVHGDLLLKKDAEILVADPSFIGTKVGDTLTSLCAKYDIKLYYHSGFQLSVHQVPSDFRGREMPSLAKRIAKNQLIDAHLIGEAVMDLTRNPVAWSDRGTQKEILQELKLLWHVLVKYGKPYSKRR</sequence>
<reference evidence="1 2" key="1">
    <citation type="submission" date="2020-08" db="EMBL/GenBank/DDBJ databases">
        <title>A Genomic Blueprint of the Chicken Gut Microbiome.</title>
        <authorList>
            <person name="Gilroy R."/>
            <person name="Ravi A."/>
            <person name="Getino M."/>
            <person name="Pursley I."/>
            <person name="Horton D.L."/>
            <person name="Alikhan N.-F."/>
            <person name="Baker D."/>
            <person name="Gharbi K."/>
            <person name="Hall N."/>
            <person name="Watson M."/>
            <person name="Adriaenssens E.M."/>
            <person name="Foster-Nyarko E."/>
            <person name="Jarju S."/>
            <person name="Secka A."/>
            <person name="Antonio M."/>
            <person name="Oren A."/>
            <person name="Chaudhuri R."/>
            <person name="La Ragione R.M."/>
            <person name="Hildebrand F."/>
            <person name="Pallen M.J."/>
        </authorList>
    </citation>
    <scope>NUCLEOTIDE SEQUENCE [LARGE SCALE GENOMIC DNA]</scope>
    <source>
        <strain evidence="1 2">Sa2CUA10</strain>
    </source>
</reference>
<name>A0ABR8SK93_9BACL</name>
<dbReference type="Pfam" id="PF12294">
    <property type="entry name" value="DUF3626"/>
    <property type="match status" value="1"/>
</dbReference>
<protein>
    <submittedName>
        <fullName evidence="1">DUF3626 domain-containing protein</fullName>
    </submittedName>
</protein>
<accession>A0ABR8SK93</accession>
<dbReference type="InterPro" id="IPR022074">
    <property type="entry name" value="DUF3626"/>
</dbReference>
<gene>
    <name evidence="1" type="ORF">H9648_07555</name>
</gene>
<proteinExistence type="predicted"/>
<dbReference type="EMBL" id="JACSQM010000003">
    <property type="protein sequence ID" value="MBD7963910.1"/>
    <property type="molecule type" value="Genomic_DNA"/>
</dbReference>
<evidence type="ECO:0000313" key="2">
    <source>
        <dbReference type="Proteomes" id="UP000603641"/>
    </source>
</evidence>
<organism evidence="1 2">
    <name type="scientific">Fictibacillus norfolkensis</name>
    <dbReference type="NCBI Taxonomy" id="2762233"/>
    <lineage>
        <taxon>Bacteria</taxon>
        <taxon>Bacillati</taxon>
        <taxon>Bacillota</taxon>
        <taxon>Bacilli</taxon>
        <taxon>Bacillales</taxon>
        <taxon>Fictibacillaceae</taxon>
        <taxon>Fictibacillus</taxon>
    </lineage>
</organism>